<dbReference type="AlphaFoldDB" id="A0A7X9P266"/>
<dbReference type="Pfam" id="PF00483">
    <property type="entry name" value="NTP_transferase"/>
    <property type="match status" value="1"/>
</dbReference>
<keyword evidence="2" id="KW-0808">Transferase</keyword>
<dbReference type="PANTHER" id="PTHR47183:SF1">
    <property type="entry name" value="GLUCOSE-1-PHOSPHATE CYTIDYLYLTRANSFERASE"/>
    <property type="match status" value="1"/>
</dbReference>
<proteinExistence type="predicted"/>
<dbReference type="Gene3D" id="3.90.550.10">
    <property type="entry name" value="Spore Coat Polysaccharide Biosynthesis Protein SpsA, Chain A"/>
    <property type="match status" value="1"/>
</dbReference>
<dbReference type="GO" id="GO:0009243">
    <property type="term" value="P:O antigen biosynthetic process"/>
    <property type="evidence" value="ECO:0007669"/>
    <property type="project" value="InterPro"/>
</dbReference>
<evidence type="ECO:0000313" key="3">
    <source>
        <dbReference type="Proteomes" id="UP000576082"/>
    </source>
</evidence>
<keyword evidence="2" id="KW-0548">Nucleotidyltransferase</keyword>
<reference evidence="2 3" key="1">
    <citation type="submission" date="2020-04" db="EMBL/GenBank/DDBJ databases">
        <title>Flammeovirga sp. SR4, a novel species isolated from seawater.</title>
        <authorList>
            <person name="Wang X."/>
        </authorList>
    </citation>
    <scope>NUCLEOTIDE SEQUENCE [LARGE SCALE GENOMIC DNA]</scope>
    <source>
        <strain evidence="2 3">ATCC 23126</strain>
    </source>
</reference>
<dbReference type="InterPro" id="IPR029044">
    <property type="entry name" value="Nucleotide-diphossugar_trans"/>
</dbReference>
<dbReference type="CDD" id="cd02524">
    <property type="entry name" value="G1P_cytidylyltransferase"/>
    <property type="match status" value="1"/>
</dbReference>
<gene>
    <name evidence="2" type="primary">rfbF</name>
    <name evidence="2" type="ORF">HHU12_09380</name>
</gene>
<evidence type="ECO:0000313" key="2">
    <source>
        <dbReference type="EMBL" id="NME68171.1"/>
    </source>
</evidence>
<dbReference type="PANTHER" id="PTHR47183">
    <property type="entry name" value="GLUCOSE-1-PHOSPHATE CYTIDYLYLTRANSFERASE-RELATED"/>
    <property type="match status" value="1"/>
</dbReference>
<dbReference type="InterPro" id="IPR013446">
    <property type="entry name" value="G1P_cyt_trans-like"/>
</dbReference>
<dbReference type="InterPro" id="IPR005835">
    <property type="entry name" value="NTP_transferase_dom"/>
</dbReference>
<dbReference type="EC" id="2.7.7.33" evidence="2"/>
<feature type="domain" description="Nucleotidyl transferase" evidence="1">
    <location>
        <begin position="2"/>
        <end position="212"/>
    </location>
</feature>
<evidence type="ECO:0000259" key="1">
    <source>
        <dbReference type="Pfam" id="PF00483"/>
    </source>
</evidence>
<dbReference type="GO" id="GO:0047343">
    <property type="term" value="F:glucose-1-phosphate cytidylyltransferase activity"/>
    <property type="evidence" value="ECO:0007669"/>
    <property type="project" value="UniProtKB-EC"/>
</dbReference>
<dbReference type="NCBIfam" id="TIGR02623">
    <property type="entry name" value="G1P_cyt_trans"/>
    <property type="match status" value="1"/>
</dbReference>
<protein>
    <submittedName>
        <fullName evidence="2">Glucose-1-phosphate cytidylyltransferase</fullName>
        <ecNumber evidence="2">2.7.7.33</ecNumber>
    </submittedName>
</protein>
<name>A0A7X9P266_9BACT</name>
<dbReference type="Proteomes" id="UP000576082">
    <property type="component" value="Unassembled WGS sequence"/>
</dbReference>
<organism evidence="2 3">
    <name type="scientific">Flammeovirga aprica JL-4</name>
    <dbReference type="NCBI Taxonomy" id="694437"/>
    <lineage>
        <taxon>Bacteria</taxon>
        <taxon>Pseudomonadati</taxon>
        <taxon>Bacteroidota</taxon>
        <taxon>Cytophagia</taxon>
        <taxon>Cytophagales</taxon>
        <taxon>Flammeovirgaceae</taxon>
        <taxon>Flammeovirga</taxon>
    </lineage>
</organism>
<dbReference type="RefSeq" id="WP_169656482.1">
    <property type="nucleotide sequence ID" value="NZ_JABANE010000020.1"/>
</dbReference>
<sequence>MKTVIFAGGLGSRISEESHLKPKPMIEIGGKPILWHIMKIYQSHGYNDFIVCLGYKGYIIKEYFANYFLHNADVTFDLANNQMEIHKANAENLKVTLVDTGLNTMTAGRLQKVKSYLEGEEEFMLTYGDGVSNVDITALVNFHRQHGKTATVTAIQPAGKFGVLETNSNEEVTGFVEKPNSGGAWINGGFFVLKSNVFQYLEGNMEDEMWEQKPMKGLTQDQELVAYHHHGFWKCMDILRDKVELEKMWITNPQWKKWN</sequence>
<dbReference type="EMBL" id="JABANE010000020">
    <property type="protein sequence ID" value="NME68171.1"/>
    <property type="molecule type" value="Genomic_DNA"/>
</dbReference>
<dbReference type="InterPro" id="IPR046981">
    <property type="entry name" value="G1P_cyt_trans"/>
</dbReference>
<comment type="caution">
    <text evidence="2">The sequence shown here is derived from an EMBL/GenBank/DDBJ whole genome shotgun (WGS) entry which is preliminary data.</text>
</comment>
<keyword evidence="3" id="KW-1185">Reference proteome</keyword>
<dbReference type="SUPFAM" id="SSF53448">
    <property type="entry name" value="Nucleotide-diphospho-sugar transferases"/>
    <property type="match status" value="1"/>
</dbReference>
<accession>A0A7X9P266</accession>